<dbReference type="Proteomes" id="UP000708208">
    <property type="component" value="Unassembled WGS sequence"/>
</dbReference>
<proteinExistence type="predicted"/>
<evidence type="ECO:0000313" key="1">
    <source>
        <dbReference type="EMBL" id="CAG7683734.1"/>
    </source>
</evidence>
<name>A0A8J2JR15_9HEXA</name>
<dbReference type="AlphaFoldDB" id="A0A8J2JR15"/>
<reference evidence="1" key="1">
    <citation type="submission" date="2021-06" db="EMBL/GenBank/DDBJ databases">
        <authorList>
            <person name="Hodson N. C."/>
            <person name="Mongue J. A."/>
            <person name="Jaron S. K."/>
        </authorList>
    </citation>
    <scope>NUCLEOTIDE SEQUENCE</scope>
</reference>
<accession>A0A8J2JR15</accession>
<feature type="non-terminal residue" evidence="1">
    <location>
        <position position="49"/>
    </location>
</feature>
<evidence type="ECO:0000313" key="2">
    <source>
        <dbReference type="Proteomes" id="UP000708208"/>
    </source>
</evidence>
<sequence length="49" mass="5632">VYEDILDYAAAKALFQELLEDYNEVNNKMTLVLSDDALEHLTIKGFIEL</sequence>
<keyword evidence="2" id="KW-1185">Reference proteome</keyword>
<organism evidence="1 2">
    <name type="scientific">Allacma fusca</name>
    <dbReference type="NCBI Taxonomy" id="39272"/>
    <lineage>
        <taxon>Eukaryota</taxon>
        <taxon>Metazoa</taxon>
        <taxon>Ecdysozoa</taxon>
        <taxon>Arthropoda</taxon>
        <taxon>Hexapoda</taxon>
        <taxon>Collembola</taxon>
        <taxon>Symphypleona</taxon>
        <taxon>Sminthuridae</taxon>
        <taxon>Allacma</taxon>
    </lineage>
</organism>
<gene>
    <name evidence="1" type="ORF">AFUS01_LOCUS2967</name>
</gene>
<dbReference type="EMBL" id="CAJVCH010017499">
    <property type="protein sequence ID" value="CAG7683734.1"/>
    <property type="molecule type" value="Genomic_DNA"/>
</dbReference>
<protein>
    <submittedName>
        <fullName evidence="1">Uncharacterized protein</fullName>
    </submittedName>
</protein>
<comment type="caution">
    <text evidence="1">The sequence shown here is derived from an EMBL/GenBank/DDBJ whole genome shotgun (WGS) entry which is preliminary data.</text>
</comment>
<dbReference type="OrthoDB" id="10251809at2759"/>